<feature type="transmembrane region" description="Helical" evidence="5">
    <location>
        <begin position="202"/>
        <end position="220"/>
    </location>
</feature>
<dbReference type="PRINTS" id="PR01036">
    <property type="entry name" value="TCRTETB"/>
</dbReference>
<feature type="domain" description="Major facilitator superfamily (MFS) profile" evidence="6">
    <location>
        <begin position="15"/>
        <end position="493"/>
    </location>
</feature>
<accession>A0ABY8FHJ3</accession>
<feature type="transmembrane region" description="Helical" evidence="5">
    <location>
        <begin position="80"/>
        <end position="98"/>
    </location>
</feature>
<organism evidence="7 8">
    <name type="scientific">Salinicola endophyticus</name>
    <dbReference type="NCBI Taxonomy" id="1949083"/>
    <lineage>
        <taxon>Bacteria</taxon>
        <taxon>Pseudomonadati</taxon>
        <taxon>Pseudomonadota</taxon>
        <taxon>Gammaproteobacteria</taxon>
        <taxon>Oceanospirillales</taxon>
        <taxon>Halomonadaceae</taxon>
        <taxon>Salinicola</taxon>
    </lineage>
</organism>
<feature type="transmembrane region" description="Helical" evidence="5">
    <location>
        <begin position="358"/>
        <end position="383"/>
    </location>
</feature>
<evidence type="ECO:0000259" key="6">
    <source>
        <dbReference type="PROSITE" id="PS50850"/>
    </source>
</evidence>
<dbReference type="PROSITE" id="PS50850">
    <property type="entry name" value="MFS"/>
    <property type="match status" value="1"/>
</dbReference>
<feature type="transmembrane region" description="Helical" evidence="5">
    <location>
        <begin position="302"/>
        <end position="321"/>
    </location>
</feature>
<dbReference type="InterPro" id="IPR036259">
    <property type="entry name" value="MFS_trans_sf"/>
</dbReference>
<feature type="transmembrane region" description="Helical" evidence="5">
    <location>
        <begin position="470"/>
        <end position="490"/>
    </location>
</feature>
<evidence type="ECO:0000256" key="4">
    <source>
        <dbReference type="ARBA" id="ARBA00023136"/>
    </source>
</evidence>
<dbReference type="InterPro" id="IPR020846">
    <property type="entry name" value="MFS_dom"/>
</dbReference>
<evidence type="ECO:0000256" key="3">
    <source>
        <dbReference type="ARBA" id="ARBA00022989"/>
    </source>
</evidence>
<dbReference type="SUPFAM" id="SSF103473">
    <property type="entry name" value="MFS general substrate transporter"/>
    <property type="match status" value="1"/>
</dbReference>
<reference evidence="7 8" key="1">
    <citation type="submission" date="2019-01" db="EMBL/GenBank/DDBJ databases">
        <title>Genome sequence of Salinicola endophyticus REST5.</title>
        <authorList>
            <person name="Nascimento F.X."/>
        </authorList>
    </citation>
    <scope>NUCLEOTIDE SEQUENCE [LARGE SCALE GENOMIC DNA]</scope>
    <source>
        <strain evidence="7 8">REST5</strain>
    </source>
</reference>
<protein>
    <submittedName>
        <fullName evidence="7">MFS transporter</fullName>
    </submittedName>
</protein>
<feature type="transmembrane region" description="Helical" evidence="5">
    <location>
        <begin position="110"/>
        <end position="128"/>
    </location>
</feature>
<evidence type="ECO:0000256" key="1">
    <source>
        <dbReference type="ARBA" id="ARBA00004141"/>
    </source>
</evidence>
<dbReference type="EMBL" id="CP035631">
    <property type="protein sequence ID" value="WFF42012.1"/>
    <property type="molecule type" value="Genomic_DNA"/>
</dbReference>
<dbReference type="Gene3D" id="1.20.1720.10">
    <property type="entry name" value="Multidrug resistance protein D"/>
    <property type="match status" value="1"/>
</dbReference>
<comment type="subcellular location">
    <subcellularLocation>
        <location evidence="1">Membrane</location>
        <topology evidence="1">Multi-pass membrane protein</topology>
    </subcellularLocation>
</comment>
<proteinExistence type="predicted"/>
<feature type="transmembrane region" description="Helical" evidence="5">
    <location>
        <begin position="140"/>
        <end position="158"/>
    </location>
</feature>
<feature type="transmembrane region" description="Helical" evidence="5">
    <location>
        <begin position="333"/>
        <end position="352"/>
    </location>
</feature>
<feature type="transmembrane region" description="Helical" evidence="5">
    <location>
        <begin position="15"/>
        <end position="39"/>
    </location>
</feature>
<dbReference type="PANTHER" id="PTHR42718:SF49">
    <property type="entry name" value="EXPORT PROTEIN"/>
    <property type="match status" value="1"/>
</dbReference>
<feature type="transmembrane region" description="Helical" evidence="5">
    <location>
        <begin position="269"/>
        <end position="290"/>
    </location>
</feature>
<dbReference type="Proteomes" id="UP001321526">
    <property type="component" value="Chromosome"/>
</dbReference>
<gene>
    <name evidence="7" type="ORF">EVC62_11155</name>
</gene>
<keyword evidence="8" id="KW-1185">Reference proteome</keyword>
<dbReference type="CDD" id="cd17321">
    <property type="entry name" value="MFS_MMR_MDR_like"/>
    <property type="match status" value="1"/>
</dbReference>
<dbReference type="Gene3D" id="1.20.1250.20">
    <property type="entry name" value="MFS general substrate transporter like domains"/>
    <property type="match status" value="1"/>
</dbReference>
<feature type="transmembrane region" description="Helical" evidence="5">
    <location>
        <begin position="226"/>
        <end position="249"/>
    </location>
</feature>
<dbReference type="PANTHER" id="PTHR42718">
    <property type="entry name" value="MAJOR FACILITATOR SUPERFAMILY MULTIDRUG TRANSPORTER MFSC"/>
    <property type="match status" value="1"/>
</dbReference>
<feature type="transmembrane region" description="Helical" evidence="5">
    <location>
        <begin position="51"/>
        <end position="73"/>
    </location>
</feature>
<feature type="transmembrane region" description="Helical" evidence="5">
    <location>
        <begin position="170"/>
        <end position="190"/>
    </location>
</feature>
<evidence type="ECO:0000313" key="8">
    <source>
        <dbReference type="Proteomes" id="UP001321526"/>
    </source>
</evidence>
<keyword evidence="2 5" id="KW-0812">Transmembrane</keyword>
<evidence type="ECO:0000256" key="5">
    <source>
        <dbReference type="SAM" id="Phobius"/>
    </source>
</evidence>
<keyword evidence="4 5" id="KW-0472">Membrane</keyword>
<dbReference type="Pfam" id="PF07690">
    <property type="entry name" value="MFS_1"/>
    <property type="match status" value="1"/>
</dbReference>
<evidence type="ECO:0000313" key="7">
    <source>
        <dbReference type="EMBL" id="WFF42012.1"/>
    </source>
</evidence>
<keyword evidence="3 5" id="KW-1133">Transmembrane helix</keyword>
<sequence>MSEPTALRTSHRRRALIAVCLTAAAMPLTFTGTAMILPIIGRELGASAIEIAWVTNAFMLTFGSTLMVMGAIADGSGRRRLFLIGSVAFALVSLMLMFTSDMVIFDWLRAAQGLAAAATLSGGMAALAQLFDGPARLRAFSLIGTSFGAGLSLGPMISGVMAEAFGWHSVFMPVVALAGMAWLIGAHAMGESRNPKAAGLDWPGALSFTAALALFTYAILSVPEHGWSSATAVMPLLAAALLGAGFVWIEHSVRQPILDLSLFRYPRFVGVQLLAAAPAYGFVVLLILLPMRFVGIERMPEVTTGLMMMALSAPLLILPVLSGQLTRWWPPATLCASGLGLTAVGLAGLAMLPLTAPAWATALTMLVIGTGISLPWGLMDGLAVSVVPRERAGMAAGIFSTMRVAGEGVALAVVGAMLSTLIVVSMPDSEGVTTAANLLAVGNLEAARSALPDVDTAELVAHYGYAFSRLLWILAAITLTTAVVLLLTLGRGESGESLDRA</sequence>
<feature type="transmembrane region" description="Helical" evidence="5">
    <location>
        <begin position="404"/>
        <end position="424"/>
    </location>
</feature>
<name>A0ABY8FHJ3_9GAMM</name>
<evidence type="ECO:0000256" key="2">
    <source>
        <dbReference type="ARBA" id="ARBA00022692"/>
    </source>
</evidence>
<dbReference type="InterPro" id="IPR011701">
    <property type="entry name" value="MFS"/>
</dbReference>